<dbReference type="RefSeq" id="XP_024509939.1">
    <property type="nucleotide sequence ID" value="XM_024644373.1"/>
</dbReference>
<dbReference type="GO" id="GO:0005886">
    <property type="term" value="C:plasma membrane"/>
    <property type="evidence" value="ECO:0007669"/>
    <property type="project" value="TreeGrafter"/>
</dbReference>
<dbReference type="OMA" id="ITIENMY"/>
<evidence type="ECO:0000313" key="6">
    <source>
        <dbReference type="WBParaSite" id="SRAE_X000007400.1"/>
    </source>
</evidence>
<feature type="transmembrane region" description="Helical" evidence="2">
    <location>
        <begin position="7"/>
        <end position="24"/>
    </location>
</feature>
<dbReference type="InterPro" id="IPR018497">
    <property type="entry name" value="Peptidase_M13_C"/>
</dbReference>
<dbReference type="OrthoDB" id="6475849at2759"/>
<name>A0A090N0I4_STRRB</name>
<evidence type="ECO:0000313" key="5">
    <source>
        <dbReference type="Proteomes" id="UP000035682"/>
    </source>
</evidence>
<evidence type="ECO:0000256" key="2">
    <source>
        <dbReference type="SAM" id="Phobius"/>
    </source>
</evidence>
<feature type="domain" description="Peptidase M13 C-terminal" evidence="3">
    <location>
        <begin position="275"/>
        <end position="480"/>
    </location>
</feature>
<dbReference type="Gene3D" id="3.40.390.10">
    <property type="entry name" value="Collagenase (Catalytic Domain)"/>
    <property type="match status" value="2"/>
</dbReference>
<evidence type="ECO:0000259" key="3">
    <source>
        <dbReference type="Pfam" id="PF01431"/>
    </source>
</evidence>
<dbReference type="STRING" id="34506.A0A090N0I4"/>
<keyword evidence="2" id="KW-0472">Membrane</keyword>
<dbReference type="InterPro" id="IPR024079">
    <property type="entry name" value="MetalloPept_cat_dom_sf"/>
</dbReference>
<keyword evidence="2" id="KW-1133">Transmembrane helix</keyword>
<dbReference type="Proteomes" id="UP000035682">
    <property type="component" value="Unplaced"/>
</dbReference>
<keyword evidence="5" id="KW-1185">Reference proteome</keyword>
<dbReference type="AlphaFoldDB" id="A0A090N0I4"/>
<dbReference type="GeneID" id="36383121"/>
<reference evidence="4 5" key="1">
    <citation type="submission" date="2014-09" db="EMBL/GenBank/DDBJ databases">
        <authorList>
            <person name="Martin A.A."/>
        </authorList>
    </citation>
    <scope>NUCLEOTIDE SEQUENCE</scope>
    <source>
        <strain evidence="5">ED321</strain>
        <strain evidence="4">ED321 Heterogonic</strain>
    </source>
</reference>
<evidence type="ECO:0000256" key="1">
    <source>
        <dbReference type="ARBA" id="ARBA00007357"/>
    </source>
</evidence>
<dbReference type="GO" id="GO:0016485">
    <property type="term" value="P:protein processing"/>
    <property type="evidence" value="ECO:0007669"/>
    <property type="project" value="TreeGrafter"/>
</dbReference>
<dbReference type="EMBL" id="LN609530">
    <property type="protein sequence ID" value="CEF70743.1"/>
    <property type="molecule type" value="Genomic_DNA"/>
</dbReference>
<dbReference type="CTD" id="36383121"/>
<dbReference type="PROSITE" id="PS51885">
    <property type="entry name" value="NEPRILYSIN"/>
    <property type="match status" value="1"/>
</dbReference>
<evidence type="ECO:0000313" key="4">
    <source>
        <dbReference type="EMBL" id="CEF70743.1"/>
    </source>
</evidence>
<dbReference type="PANTHER" id="PTHR11733">
    <property type="entry name" value="ZINC METALLOPROTEASE FAMILY M13 NEPRILYSIN-RELATED"/>
    <property type="match status" value="1"/>
</dbReference>
<dbReference type="PANTHER" id="PTHR11733:SF167">
    <property type="entry name" value="FI17812P1-RELATED"/>
    <property type="match status" value="1"/>
</dbReference>
<dbReference type="GO" id="GO:0004222">
    <property type="term" value="F:metalloendopeptidase activity"/>
    <property type="evidence" value="ECO:0007669"/>
    <property type="project" value="InterPro"/>
</dbReference>
<accession>A0A090N0I4</accession>
<dbReference type="WormBase" id="SRAE_X000007400">
    <property type="protein sequence ID" value="SRP12102"/>
    <property type="gene ID" value="WBGene00265628"/>
</dbReference>
<gene>
    <name evidence="4 6 7" type="ORF">SRAE_X000007400</name>
</gene>
<dbReference type="WBParaSite" id="SRAE_X000007400.1">
    <property type="protein sequence ID" value="SRAE_X000007400.1"/>
    <property type="gene ID" value="WBGene00265628"/>
</dbReference>
<proteinExistence type="inferred from homology"/>
<protein>
    <submittedName>
        <fullName evidence="4 6">Phosphate-regulating neutral endopeptidase</fullName>
    </submittedName>
</protein>
<dbReference type="SUPFAM" id="SSF55486">
    <property type="entry name" value="Metalloproteases ('zincins'), catalytic domain"/>
    <property type="match status" value="2"/>
</dbReference>
<dbReference type="Pfam" id="PF01431">
    <property type="entry name" value="Peptidase_M13"/>
    <property type="match status" value="1"/>
</dbReference>
<reference evidence="6" key="2">
    <citation type="submission" date="2020-12" db="UniProtKB">
        <authorList>
            <consortium name="WormBaseParasite"/>
        </authorList>
    </citation>
    <scope>IDENTIFICATION</scope>
</reference>
<organism evidence="4">
    <name type="scientific">Strongyloides ratti</name>
    <name type="common">Parasitic roundworm</name>
    <dbReference type="NCBI Taxonomy" id="34506"/>
    <lineage>
        <taxon>Eukaryota</taxon>
        <taxon>Metazoa</taxon>
        <taxon>Ecdysozoa</taxon>
        <taxon>Nematoda</taxon>
        <taxon>Chromadorea</taxon>
        <taxon>Rhabditida</taxon>
        <taxon>Tylenchina</taxon>
        <taxon>Panagrolaimomorpha</taxon>
        <taxon>Strongyloidoidea</taxon>
        <taxon>Strongyloididae</taxon>
        <taxon>Strongyloides</taxon>
    </lineage>
</organism>
<dbReference type="PRINTS" id="PR00786">
    <property type="entry name" value="NEPRILYSIN"/>
</dbReference>
<keyword evidence="2" id="KW-0812">Transmembrane</keyword>
<sequence>MKNIVSMKFFIFLINFILIVIWFTREDYIVVEEKLTELIFDPVQTSMSLKKYIDESIDPCDDFYQFSCGKWIQNEKQKEKNSSLSQNVKYNFYDDIYNGKYINKSKTMKKLYILLKKCDQVSGKEQYLCKEIVLLIGRYGITSFIINEIMDKEILKYNYITIENMYEKIKKEFIILVEKEDNIFDTESKKNVIESIKKLKLDKTFRKFVSNVTLMEKCYDYIQFSVEDDIEKILKNITNFFTNKTFDDITYEKECKFIMSISSADHLKLYLGKTAYYTDPLRKIFISPRYIEKPLFSLYYPMSLNYGGLGFTMAHEILHGFDRLGVSDKPEYLQYSNILTNKSKIRYDKANKCLEKQYNSTQEEVTGKYINGLLTLRENIADNNGIKISHQTFMKYLKDIGGEEPKIPGFEKYTPEQLFFINFARSFCSYTSDKNKIEKRLKDDHAPNKNRIIVTLGNYKPFSNAFNCKLGTKMNPIHKCLLG</sequence>
<comment type="similarity">
    <text evidence="1">Belongs to the peptidase M13 family.</text>
</comment>
<dbReference type="InterPro" id="IPR000718">
    <property type="entry name" value="Peptidase_M13"/>
</dbReference>
<evidence type="ECO:0000313" key="7">
    <source>
        <dbReference type="WormBase" id="SRAE_X000007400"/>
    </source>
</evidence>